<dbReference type="GO" id="GO:0016567">
    <property type="term" value="P:protein ubiquitination"/>
    <property type="evidence" value="ECO:0007669"/>
    <property type="project" value="TreeGrafter"/>
</dbReference>
<reference evidence="15 16" key="1">
    <citation type="journal article" date="2014" name="Genome Biol. Evol.">
        <title>The secreted proteins of Achlya hypogyna and Thraustotheca clavata identify the ancestral oomycete secretome and reveal gene acquisitions by horizontal gene transfer.</title>
        <authorList>
            <person name="Misner I."/>
            <person name="Blouin N."/>
            <person name="Leonard G."/>
            <person name="Richards T.A."/>
            <person name="Lane C.E."/>
        </authorList>
    </citation>
    <scope>NUCLEOTIDE SEQUENCE [LARGE SCALE GENOMIC DNA]</scope>
    <source>
        <strain evidence="15 16">ATCC 48635</strain>
    </source>
</reference>
<evidence type="ECO:0000259" key="14">
    <source>
        <dbReference type="PROSITE" id="PS50237"/>
    </source>
</evidence>
<comment type="pathway">
    <text evidence="2">Protein modification; protein ubiquitination.</text>
</comment>
<dbReference type="Proteomes" id="UP000243579">
    <property type="component" value="Unassembled WGS sequence"/>
</dbReference>
<dbReference type="InterPro" id="IPR035983">
    <property type="entry name" value="Hect_E3_ubiquitin_ligase"/>
</dbReference>
<feature type="region of interest" description="Disordered" evidence="11">
    <location>
        <begin position="787"/>
        <end position="813"/>
    </location>
</feature>
<evidence type="ECO:0000256" key="6">
    <source>
        <dbReference type="ARBA" id="ARBA00022771"/>
    </source>
</evidence>
<dbReference type="PANTHER" id="PTHR11254:SF440">
    <property type="entry name" value="E3 UBIQUITIN-PROTEIN LIGASE NEDD-4"/>
    <property type="match status" value="1"/>
</dbReference>
<dbReference type="Gene3D" id="3.90.1750.10">
    <property type="entry name" value="Hect, E3 ligase catalytic domains"/>
    <property type="match status" value="1"/>
</dbReference>
<keyword evidence="7 9" id="KW-0833">Ubl conjugation pathway</keyword>
<feature type="transmembrane region" description="Helical" evidence="12">
    <location>
        <begin position="684"/>
        <end position="705"/>
    </location>
</feature>
<keyword evidence="12" id="KW-1133">Transmembrane helix</keyword>
<evidence type="ECO:0000256" key="1">
    <source>
        <dbReference type="ARBA" id="ARBA00000885"/>
    </source>
</evidence>
<evidence type="ECO:0000256" key="2">
    <source>
        <dbReference type="ARBA" id="ARBA00004906"/>
    </source>
</evidence>
<accession>A0A1V9ZN74</accession>
<dbReference type="AlphaFoldDB" id="A0A1V9ZN74"/>
<dbReference type="EC" id="2.3.2.26" evidence="3"/>
<feature type="active site" description="Glycyl thioester intermediate" evidence="9">
    <location>
        <position position="640"/>
    </location>
</feature>
<evidence type="ECO:0000256" key="12">
    <source>
        <dbReference type="SAM" id="Phobius"/>
    </source>
</evidence>
<gene>
    <name evidence="15" type="ORF">ACHHYP_06936</name>
</gene>
<dbReference type="FunFam" id="3.30.2160.10:FF:000001">
    <property type="entry name" value="E3 ubiquitin-protein ligase NEDD4-like"/>
    <property type="match status" value="1"/>
</dbReference>
<sequence length="855" mass="95466">MLSSVTVVFIVIAVVIVGVCIANCIYMKRHPATGELGEGLLNRNFLDFMPGLNRRDVQEQTLEMERWECSVCAFLNIATKPMCKYRLIEMYSESVPSESPSLSVSHRASKTFQRQTSKSLQRLSSFFHKAILPEDLNPRQRSARMRKQWTRQMDAKGRVVWARHFLDTEEFPASFVIQMGPIHTGGNYTDDSTSVTVIIHDSTTLASADGYSPPTDFTKTIAWVPIEAVHADAAVTGARLALSMWTSLLAISRLPFSLKYAWFLHQIEDLIVPYGELCALFLIASAHPSPISHVQTKVDRARVFEEALENLMLIKEQGLCAIIRYTFLGESGLDAGAIQREWYMLVAQALLHEDSGLFAISNREDNSYFINPNSAHATRTLFVLASRDTSFTRVHRNVALPHLDLYRAAGRFIGRALLDGQVLPIHLNPVLFKALLGVPMTLDDIEALDRTTYKSLQYLVQNDKVDELSLTFSVTQPLGDGYVEVDLVPHGSDIAVTDANKHEYIELMVRHLVFGRVEPQLLAIIKGLYDVIPSELLTAFDHKELELILCGLNEIDVADWQANTVTSSNLEKAAVLEWFWDVVAGLSVHDQAKLLQYATGASRVPVQGFKGLTSYDGKICYFTLKGIVYAPGMYPVAHACYNRIDLPLYPERALLEEAIATLLLSDPTGFNIEYGASDGGNRTLWFFGLCASVVLFVLFLGIVNYCYSKRYGSPTPPGPAVNNQNFHEFMPGIKRGDVEELLAKVDRWECSICAFQSVVQKQSCSLCGTPKDARLVEVSTEQVVPRKTRSSSVMRRSSMAGPYRHRSKSGLPRPSMRRLSLLFQKAILPEDLNARQRSARCVSAAHHFGTHCSAL</sequence>
<comment type="caution">
    <text evidence="15">The sequence shown here is derived from an EMBL/GenBank/DDBJ whole genome shotgun (WGS) entry which is preliminary data.</text>
</comment>
<keyword evidence="12" id="KW-0472">Membrane</keyword>
<dbReference type="CDD" id="cd00078">
    <property type="entry name" value="HECTc"/>
    <property type="match status" value="1"/>
</dbReference>
<dbReference type="EMBL" id="JNBR01000070">
    <property type="protein sequence ID" value="OQR99391.1"/>
    <property type="molecule type" value="Genomic_DNA"/>
</dbReference>
<dbReference type="InterPro" id="IPR050409">
    <property type="entry name" value="E3_ubiq-protein_ligase"/>
</dbReference>
<comment type="catalytic activity">
    <reaction evidence="1">
        <text>S-ubiquitinyl-[E2 ubiquitin-conjugating enzyme]-L-cysteine + [acceptor protein]-L-lysine = [E2 ubiquitin-conjugating enzyme]-L-cysteine + N(6)-ubiquitinyl-[acceptor protein]-L-lysine.</text>
        <dbReference type="EC" id="2.3.2.26"/>
    </reaction>
</comment>
<dbReference type="GO" id="GO:0005737">
    <property type="term" value="C:cytoplasm"/>
    <property type="evidence" value="ECO:0007669"/>
    <property type="project" value="TreeGrafter"/>
</dbReference>
<dbReference type="SUPFAM" id="SSF56204">
    <property type="entry name" value="Hect, E3 ligase catalytic domain"/>
    <property type="match status" value="1"/>
</dbReference>
<keyword evidence="8" id="KW-0862">Zinc</keyword>
<keyword evidence="16" id="KW-1185">Reference proteome</keyword>
<dbReference type="SMART" id="SM00119">
    <property type="entry name" value="HECTc"/>
    <property type="match status" value="1"/>
</dbReference>
<dbReference type="GO" id="GO:0016874">
    <property type="term" value="F:ligase activity"/>
    <property type="evidence" value="ECO:0007669"/>
    <property type="project" value="UniProtKB-KW"/>
</dbReference>
<dbReference type="Gene3D" id="3.30.2160.10">
    <property type="entry name" value="Hect, E3 ligase catalytic domain"/>
    <property type="match status" value="1"/>
</dbReference>
<dbReference type="PROSITE" id="PS50237">
    <property type="entry name" value="HECT"/>
    <property type="match status" value="1"/>
</dbReference>
<evidence type="ECO:0000313" key="15">
    <source>
        <dbReference type="EMBL" id="OQR99391.1"/>
    </source>
</evidence>
<name>A0A1V9ZN74_ACHHY</name>
<feature type="compositionally biased region" description="Low complexity" evidence="11">
    <location>
        <begin position="790"/>
        <end position="799"/>
    </location>
</feature>
<dbReference type="GO" id="GO:0008270">
    <property type="term" value="F:zinc ion binding"/>
    <property type="evidence" value="ECO:0007669"/>
    <property type="project" value="UniProtKB-KW"/>
</dbReference>
<evidence type="ECO:0000256" key="8">
    <source>
        <dbReference type="ARBA" id="ARBA00022833"/>
    </source>
</evidence>
<keyword evidence="4" id="KW-0808">Transferase</keyword>
<evidence type="ECO:0000256" key="10">
    <source>
        <dbReference type="PROSITE-ProRule" id="PRU00322"/>
    </source>
</evidence>
<dbReference type="GO" id="GO:0006511">
    <property type="term" value="P:ubiquitin-dependent protein catabolic process"/>
    <property type="evidence" value="ECO:0007669"/>
    <property type="project" value="TreeGrafter"/>
</dbReference>
<dbReference type="PROSITE" id="PS50199">
    <property type="entry name" value="ZF_RANBP2_2"/>
    <property type="match status" value="1"/>
</dbReference>
<organism evidence="15 16">
    <name type="scientific">Achlya hypogyna</name>
    <name type="common">Oomycete</name>
    <name type="synonym">Protoachlya hypogyna</name>
    <dbReference type="NCBI Taxonomy" id="1202772"/>
    <lineage>
        <taxon>Eukaryota</taxon>
        <taxon>Sar</taxon>
        <taxon>Stramenopiles</taxon>
        <taxon>Oomycota</taxon>
        <taxon>Saprolegniomycetes</taxon>
        <taxon>Saprolegniales</taxon>
        <taxon>Achlyaceae</taxon>
        <taxon>Achlya</taxon>
    </lineage>
</organism>
<keyword evidence="6 10" id="KW-0863">Zinc-finger</keyword>
<evidence type="ECO:0000256" key="4">
    <source>
        <dbReference type="ARBA" id="ARBA00022679"/>
    </source>
</evidence>
<feature type="domain" description="RanBP2-type" evidence="13">
    <location>
        <begin position="744"/>
        <end position="773"/>
    </location>
</feature>
<dbReference type="InterPro" id="IPR001876">
    <property type="entry name" value="Znf_RanBP2"/>
</dbReference>
<evidence type="ECO:0000256" key="7">
    <source>
        <dbReference type="ARBA" id="ARBA00022786"/>
    </source>
</evidence>
<keyword evidence="15" id="KW-0436">Ligase</keyword>
<evidence type="ECO:0000259" key="13">
    <source>
        <dbReference type="PROSITE" id="PS50199"/>
    </source>
</evidence>
<dbReference type="OrthoDB" id="8068875at2759"/>
<evidence type="ECO:0000256" key="9">
    <source>
        <dbReference type="PROSITE-ProRule" id="PRU00104"/>
    </source>
</evidence>
<dbReference type="STRING" id="1202772.A0A1V9ZN74"/>
<dbReference type="FunFam" id="3.30.2410.10:FF:000009">
    <property type="entry name" value="Probable E3 ubiquitin-protein ligase HECTD2"/>
    <property type="match status" value="1"/>
</dbReference>
<keyword evidence="5" id="KW-0479">Metal-binding</keyword>
<evidence type="ECO:0000256" key="3">
    <source>
        <dbReference type="ARBA" id="ARBA00012485"/>
    </source>
</evidence>
<feature type="transmembrane region" description="Helical" evidence="12">
    <location>
        <begin position="6"/>
        <end position="26"/>
    </location>
</feature>
<protein>
    <recommendedName>
        <fullName evidence="3">HECT-type E3 ubiquitin transferase</fullName>
        <ecNumber evidence="3">2.3.2.26</ecNumber>
    </recommendedName>
</protein>
<evidence type="ECO:0000256" key="5">
    <source>
        <dbReference type="ARBA" id="ARBA00022723"/>
    </source>
</evidence>
<dbReference type="Pfam" id="PF00632">
    <property type="entry name" value="HECT"/>
    <property type="match status" value="1"/>
</dbReference>
<dbReference type="GO" id="GO:0061630">
    <property type="term" value="F:ubiquitin protein ligase activity"/>
    <property type="evidence" value="ECO:0007669"/>
    <property type="project" value="UniProtKB-EC"/>
</dbReference>
<evidence type="ECO:0000256" key="11">
    <source>
        <dbReference type="SAM" id="MobiDB-lite"/>
    </source>
</evidence>
<dbReference type="InterPro" id="IPR000569">
    <property type="entry name" value="HECT_dom"/>
</dbReference>
<evidence type="ECO:0000313" key="16">
    <source>
        <dbReference type="Proteomes" id="UP000243579"/>
    </source>
</evidence>
<dbReference type="PANTHER" id="PTHR11254">
    <property type="entry name" value="HECT DOMAIN UBIQUITIN-PROTEIN LIGASE"/>
    <property type="match status" value="1"/>
</dbReference>
<proteinExistence type="predicted"/>
<dbReference type="Gene3D" id="3.30.2410.10">
    <property type="entry name" value="Hect, E3 ligase catalytic domain"/>
    <property type="match status" value="1"/>
</dbReference>
<feature type="domain" description="HECT" evidence="14">
    <location>
        <begin position="315"/>
        <end position="673"/>
    </location>
</feature>
<keyword evidence="12" id="KW-0812">Transmembrane</keyword>